<keyword evidence="3 4" id="KW-0597">Phosphoprotein</keyword>
<dbReference type="InterPro" id="IPR004358">
    <property type="entry name" value="Sig_transdc_His_kin-like_C"/>
</dbReference>
<keyword evidence="9" id="KW-0418">Kinase</keyword>
<dbReference type="EMBL" id="OW150024">
    <property type="protein sequence ID" value="CAH2029896.1"/>
    <property type="molecule type" value="Genomic_DNA"/>
</dbReference>
<feature type="domain" description="Response regulatory" evidence="7">
    <location>
        <begin position="638"/>
        <end position="756"/>
    </location>
</feature>
<dbReference type="PANTHER" id="PTHR45339:SF5">
    <property type="entry name" value="HISTIDINE KINASE"/>
    <property type="match status" value="1"/>
</dbReference>
<name>A0ABN8HEC0_9BACT</name>
<dbReference type="Pfam" id="PF02518">
    <property type="entry name" value="HATPase_c"/>
    <property type="match status" value="1"/>
</dbReference>
<dbReference type="CDD" id="cd00130">
    <property type="entry name" value="PAS"/>
    <property type="match status" value="1"/>
</dbReference>
<dbReference type="SMART" id="SM00387">
    <property type="entry name" value="HATPase_c"/>
    <property type="match status" value="1"/>
</dbReference>
<evidence type="ECO:0000259" key="6">
    <source>
        <dbReference type="PROSITE" id="PS50109"/>
    </source>
</evidence>
<dbReference type="InterPro" id="IPR000700">
    <property type="entry name" value="PAS-assoc_C"/>
</dbReference>
<dbReference type="PROSITE" id="PS50109">
    <property type="entry name" value="HIS_KIN"/>
    <property type="match status" value="1"/>
</dbReference>
<dbReference type="InterPro" id="IPR013655">
    <property type="entry name" value="PAS_fold_3"/>
</dbReference>
<dbReference type="Gene3D" id="3.40.50.2300">
    <property type="match status" value="1"/>
</dbReference>
<dbReference type="SUPFAM" id="SSF55785">
    <property type="entry name" value="PYP-like sensor domain (PAS domain)"/>
    <property type="match status" value="1"/>
</dbReference>
<keyword evidence="9" id="KW-0808">Transferase</keyword>
<dbReference type="Pfam" id="PF00072">
    <property type="entry name" value="Response_reg"/>
    <property type="match status" value="1"/>
</dbReference>
<accession>A0ABN8HEC0</accession>
<dbReference type="PRINTS" id="PR00344">
    <property type="entry name" value="BCTRLSENSOR"/>
</dbReference>
<dbReference type="Pfam" id="PF08447">
    <property type="entry name" value="PAS_3"/>
    <property type="match status" value="1"/>
</dbReference>
<dbReference type="CDD" id="cd16922">
    <property type="entry name" value="HATPase_EvgS-ArcB-TorS-like"/>
    <property type="match status" value="1"/>
</dbReference>
<dbReference type="SMART" id="SM00448">
    <property type="entry name" value="REC"/>
    <property type="match status" value="1"/>
</dbReference>
<dbReference type="InterPro" id="IPR003661">
    <property type="entry name" value="HisK_dim/P_dom"/>
</dbReference>
<dbReference type="PROSITE" id="PS50110">
    <property type="entry name" value="RESPONSE_REGULATORY"/>
    <property type="match status" value="1"/>
</dbReference>
<feature type="modified residue" description="4-aspartylphosphate" evidence="4">
    <location>
        <position position="687"/>
    </location>
</feature>
<dbReference type="PANTHER" id="PTHR45339">
    <property type="entry name" value="HYBRID SIGNAL TRANSDUCTION HISTIDINE KINASE J"/>
    <property type="match status" value="1"/>
</dbReference>
<gene>
    <name evidence="9" type="ORF">GEAMG1_0074</name>
</gene>
<keyword evidence="5" id="KW-1133">Transmembrane helix</keyword>
<dbReference type="Gene3D" id="3.30.450.20">
    <property type="entry name" value="PAS domain"/>
    <property type="match status" value="1"/>
</dbReference>
<feature type="domain" description="PAC" evidence="8">
    <location>
        <begin position="325"/>
        <end position="376"/>
    </location>
</feature>
<dbReference type="InterPro" id="IPR005467">
    <property type="entry name" value="His_kinase_dom"/>
</dbReference>
<dbReference type="CDD" id="cd00082">
    <property type="entry name" value="HisKA"/>
    <property type="match status" value="1"/>
</dbReference>
<dbReference type="CDD" id="cd17546">
    <property type="entry name" value="REC_hyHK_CKI1_RcsC-like"/>
    <property type="match status" value="1"/>
</dbReference>
<dbReference type="Proteomes" id="UP001295463">
    <property type="component" value="Chromosome"/>
</dbReference>
<dbReference type="Gene3D" id="3.30.565.10">
    <property type="entry name" value="Histidine kinase-like ATPase, C-terminal domain"/>
    <property type="match status" value="1"/>
</dbReference>
<dbReference type="PROSITE" id="PS50113">
    <property type="entry name" value="PAC"/>
    <property type="match status" value="1"/>
</dbReference>
<keyword evidence="10" id="KW-1185">Reference proteome</keyword>
<comment type="catalytic activity">
    <reaction evidence="1">
        <text>ATP + protein L-histidine = ADP + protein N-phospho-L-histidine.</text>
        <dbReference type="EC" id="2.7.13.3"/>
    </reaction>
</comment>
<feature type="transmembrane region" description="Helical" evidence="5">
    <location>
        <begin position="12"/>
        <end position="28"/>
    </location>
</feature>
<reference evidence="9 10" key="1">
    <citation type="submission" date="2022-03" db="EMBL/GenBank/DDBJ databases">
        <authorList>
            <person name="Koch H."/>
        </authorList>
    </citation>
    <scope>NUCLEOTIDE SEQUENCE [LARGE SCALE GENOMIC DNA]</scope>
    <source>
        <strain evidence="9 10">G1</strain>
    </source>
</reference>
<dbReference type="SUPFAM" id="SSF47384">
    <property type="entry name" value="Homodimeric domain of signal transducing histidine kinase"/>
    <property type="match status" value="1"/>
</dbReference>
<dbReference type="RefSeq" id="WP_305730875.1">
    <property type="nucleotide sequence ID" value="NZ_OW150024.1"/>
</dbReference>
<dbReference type="SUPFAM" id="SSF52172">
    <property type="entry name" value="CheY-like"/>
    <property type="match status" value="1"/>
</dbReference>
<dbReference type="InterPro" id="IPR036890">
    <property type="entry name" value="HATPase_C_sf"/>
</dbReference>
<dbReference type="InterPro" id="IPR001789">
    <property type="entry name" value="Sig_transdc_resp-reg_receiver"/>
</dbReference>
<sequence length="764" mass="84007">MPTDRSVRKLLAQWGLLWSVIILASLLWNEHLSQHRINEFAHHEARNTILKDLTFRRWVTMHGGVYVRPTAQTPPNPWLTVPKRDIVTSDGDLLTLMNPAYVTRQVMAMYNETHGTKGHITSLHLKNPDNAPDDWERQALLAFASGAESASTTVTINGAPYYRLILPMKMEQGCLKCHADTGIPVGGIRGGISTAVPLAPHLAAASQSVRAIRLAHGGIWLLGMASITVGSILYDRQQRRREEAEERLQETALFLRESQAIARVGGWKSNPDTGVLRWTDELYQMLECPAEFRLTHESGFSVVHPDDRDRIDQALAESWKSGSGFSHTCRMTTATGRQFWCDVRCLGRVENHSGSYLVGTLQDITHYKQAEEMLITARDAAEASTRTKNELLAVISHELRTPLNGVIGGAQLLDMTELSCEQREYLRMIELSAGNELALVNDLLDLASLDAADIRTQEAPFVLRESITSAIVPHRTAIEERGLALTVELADGLGARVLGDSRRLTQVVSNLLGNAVKFTHQGEIVLHAATDDTGDGVVTLRVTVSDTGIGIDQKDRERIFEPFVQADMSHTRSYGGSGLGLSICNKLVQRMGGSITLESEAGKGSRFTITLPFRAAPLAEAPAPPAGDTTPTTGDGRTILIAEDNLINQKAVAEILKKHGYSVICAADGKEALAFWMKGGVDLILMDIQMPVMDGIEALQFIRQTEQHAATRTPVVALTAHAMRDDRERLLHAGFDGYLAKPVEMQRLLTELERITSDRSRAAV</sequence>
<keyword evidence="5" id="KW-0472">Membrane</keyword>
<dbReference type="InterPro" id="IPR036097">
    <property type="entry name" value="HisK_dim/P_sf"/>
</dbReference>
<evidence type="ECO:0000256" key="5">
    <source>
        <dbReference type="SAM" id="Phobius"/>
    </source>
</evidence>
<keyword evidence="5" id="KW-0812">Transmembrane</keyword>
<dbReference type="InterPro" id="IPR021796">
    <property type="entry name" value="Tll0287-like_dom"/>
</dbReference>
<dbReference type="SMART" id="SM00388">
    <property type="entry name" value="HisKA"/>
    <property type="match status" value="1"/>
</dbReference>
<evidence type="ECO:0000256" key="4">
    <source>
        <dbReference type="PROSITE-ProRule" id="PRU00169"/>
    </source>
</evidence>
<dbReference type="SUPFAM" id="SSF55874">
    <property type="entry name" value="ATPase domain of HSP90 chaperone/DNA topoisomerase II/histidine kinase"/>
    <property type="match status" value="1"/>
</dbReference>
<evidence type="ECO:0000313" key="9">
    <source>
        <dbReference type="EMBL" id="CAH2029896.1"/>
    </source>
</evidence>
<evidence type="ECO:0000256" key="2">
    <source>
        <dbReference type="ARBA" id="ARBA00012438"/>
    </source>
</evidence>
<dbReference type="InterPro" id="IPR035965">
    <property type="entry name" value="PAS-like_dom_sf"/>
</dbReference>
<dbReference type="EC" id="2.7.13.3" evidence="2"/>
<dbReference type="Pfam" id="PF11845">
    <property type="entry name" value="Tll0287-like"/>
    <property type="match status" value="1"/>
</dbReference>
<evidence type="ECO:0000259" key="8">
    <source>
        <dbReference type="PROSITE" id="PS50113"/>
    </source>
</evidence>
<evidence type="ECO:0000313" key="10">
    <source>
        <dbReference type="Proteomes" id="UP001295463"/>
    </source>
</evidence>
<dbReference type="InterPro" id="IPR003594">
    <property type="entry name" value="HATPase_dom"/>
</dbReference>
<evidence type="ECO:0000256" key="1">
    <source>
        <dbReference type="ARBA" id="ARBA00000085"/>
    </source>
</evidence>
<dbReference type="InterPro" id="IPR011006">
    <property type="entry name" value="CheY-like_superfamily"/>
</dbReference>
<dbReference type="Pfam" id="PF00512">
    <property type="entry name" value="HisKA"/>
    <property type="match status" value="1"/>
</dbReference>
<proteinExistence type="predicted"/>
<organism evidence="9 10">
    <name type="scientific">Trichlorobacter ammonificans</name>
    <dbReference type="NCBI Taxonomy" id="2916410"/>
    <lineage>
        <taxon>Bacteria</taxon>
        <taxon>Pseudomonadati</taxon>
        <taxon>Thermodesulfobacteriota</taxon>
        <taxon>Desulfuromonadia</taxon>
        <taxon>Geobacterales</taxon>
        <taxon>Geobacteraceae</taxon>
        <taxon>Trichlorobacter</taxon>
    </lineage>
</organism>
<protein>
    <recommendedName>
        <fullName evidence="2">histidine kinase</fullName>
        <ecNumber evidence="2">2.7.13.3</ecNumber>
    </recommendedName>
</protein>
<feature type="domain" description="Histidine kinase" evidence="6">
    <location>
        <begin position="394"/>
        <end position="615"/>
    </location>
</feature>
<feature type="transmembrane region" description="Helical" evidence="5">
    <location>
        <begin position="214"/>
        <end position="234"/>
    </location>
</feature>
<evidence type="ECO:0000259" key="7">
    <source>
        <dbReference type="PROSITE" id="PS50110"/>
    </source>
</evidence>
<dbReference type="InterPro" id="IPR000014">
    <property type="entry name" value="PAS"/>
</dbReference>
<dbReference type="GO" id="GO:0004673">
    <property type="term" value="F:protein histidine kinase activity"/>
    <property type="evidence" value="ECO:0007669"/>
    <property type="project" value="UniProtKB-EC"/>
</dbReference>
<evidence type="ECO:0000256" key="3">
    <source>
        <dbReference type="ARBA" id="ARBA00022553"/>
    </source>
</evidence>
<dbReference type="Gene3D" id="1.10.287.130">
    <property type="match status" value="1"/>
</dbReference>